<reference evidence="2" key="1">
    <citation type="journal article" date="2019" name="Int. J. Syst. Evol. Microbiol.">
        <title>The Global Catalogue of Microorganisms (GCM) 10K type strain sequencing project: providing services to taxonomists for standard genome sequencing and annotation.</title>
        <authorList>
            <consortium name="The Broad Institute Genomics Platform"/>
            <consortium name="The Broad Institute Genome Sequencing Center for Infectious Disease"/>
            <person name="Wu L."/>
            <person name="Ma J."/>
        </authorList>
    </citation>
    <scope>NUCLEOTIDE SEQUENCE [LARGE SCALE GENOMIC DNA]</scope>
    <source>
        <strain evidence="2">CCM 8980</strain>
    </source>
</reference>
<dbReference type="EMBL" id="JBHTOC010000002">
    <property type="protein sequence ID" value="MFD1429090.1"/>
    <property type="molecule type" value="Genomic_DNA"/>
</dbReference>
<comment type="caution">
    <text evidence="1">The sequence shown here is derived from an EMBL/GenBank/DDBJ whole genome shotgun (WGS) entry which is preliminary data.</text>
</comment>
<organism evidence="1 2">
    <name type="scientific">Lacticaseibacillus mingshuiensis</name>
    <dbReference type="NCBI Taxonomy" id="2799574"/>
    <lineage>
        <taxon>Bacteria</taxon>
        <taxon>Bacillati</taxon>
        <taxon>Bacillota</taxon>
        <taxon>Bacilli</taxon>
        <taxon>Lactobacillales</taxon>
        <taxon>Lactobacillaceae</taxon>
        <taxon>Lacticaseibacillus</taxon>
    </lineage>
</organism>
<gene>
    <name evidence="1" type="ORF">ACFQ4P_02350</name>
</gene>
<proteinExistence type="predicted"/>
<name>A0ABW4CGU6_9LACO</name>
<dbReference type="RefSeq" id="WP_125698046.1">
    <property type="nucleotide sequence ID" value="NZ_BOLQ01000011.1"/>
</dbReference>
<accession>A0ABW4CGU6</accession>
<sequence length="115" mass="12845">MEIDNNHLVTKYYDLQAKNAKVFKAVEQSVNDQVAALYRQLDSHFVDTLTLSIDDAVSVAKAAGLDIDPAEAEIAVTNFILKDLTTLGLWIQPLEESDPNTIVAKLNFGNRSRYY</sequence>
<evidence type="ECO:0000313" key="1">
    <source>
        <dbReference type="EMBL" id="MFD1429090.1"/>
    </source>
</evidence>
<evidence type="ECO:0000313" key="2">
    <source>
        <dbReference type="Proteomes" id="UP001597196"/>
    </source>
</evidence>
<dbReference type="Proteomes" id="UP001597196">
    <property type="component" value="Unassembled WGS sequence"/>
</dbReference>
<keyword evidence="2" id="KW-1185">Reference proteome</keyword>
<protein>
    <submittedName>
        <fullName evidence="1">Uncharacterized protein</fullName>
    </submittedName>
</protein>